<sequence length="48" mass="5418">MNYLARLFNASNLTLFCGLTAGKRVKFDEIYAACSRNQILFCRVGSQI</sequence>
<comment type="caution">
    <text evidence="1">The sequence shown here is derived from an EMBL/GenBank/DDBJ whole genome shotgun (WGS) entry which is preliminary data.</text>
</comment>
<reference evidence="1 2" key="1">
    <citation type="submission" date="2020-08" db="EMBL/GenBank/DDBJ databases">
        <title>Complete genome and description of Campylobacter massiliensis Marseille-Q3452 sp. nov.</title>
        <authorList>
            <person name="Antezack A."/>
        </authorList>
    </citation>
    <scope>NUCLEOTIDE SEQUENCE [LARGE SCALE GENOMIC DNA]</scope>
    <source>
        <strain evidence="1 2">Marseille-Q3452</strain>
    </source>
</reference>
<dbReference type="Proteomes" id="UP000552683">
    <property type="component" value="Unassembled WGS sequence"/>
</dbReference>
<evidence type="ECO:0000313" key="2">
    <source>
        <dbReference type="Proteomes" id="UP000552683"/>
    </source>
</evidence>
<name>A0A842J202_9BACT</name>
<organism evidence="1 2">
    <name type="scientific">Campylobacter massiliensis</name>
    <dbReference type="NCBI Taxonomy" id="2762557"/>
    <lineage>
        <taxon>Bacteria</taxon>
        <taxon>Pseudomonadati</taxon>
        <taxon>Campylobacterota</taxon>
        <taxon>Epsilonproteobacteria</taxon>
        <taxon>Campylobacterales</taxon>
        <taxon>Campylobacteraceae</taxon>
        <taxon>Campylobacter</taxon>
    </lineage>
</organism>
<gene>
    <name evidence="1" type="ORF">H7R39_00580</name>
</gene>
<protein>
    <submittedName>
        <fullName evidence="1">Uncharacterized protein</fullName>
    </submittedName>
</protein>
<keyword evidence="2" id="KW-1185">Reference proteome</keyword>
<dbReference type="EMBL" id="JACLZK010000001">
    <property type="protein sequence ID" value="MBC2881787.1"/>
    <property type="molecule type" value="Genomic_DNA"/>
</dbReference>
<dbReference type="RefSeq" id="WP_185897509.1">
    <property type="nucleotide sequence ID" value="NZ_JACLZK010000001.1"/>
</dbReference>
<dbReference type="AlphaFoldDB" id="A0A842J202"/>
<accession>A0A842J202</accession>
<proteinExistence type="predicted"/>
<evidence type="ECO:0000313" key="1">
    <source>
        <dbReference type="EMBL" id="MBC2881787.1"/>
    </source>
</evidence>